<protein>
    <submittedName>
        <fullName evidence="11">Ionotropic receptor 19</fullName>
    </submittedName>
</protein>
<keyword evidence="5 9" id="KW-1133">Transmembrane helix</keyword>
<sequence length="456" mass="51740">MCINKPPDGELSYKIHIYDIGKESDYKYYARDTVVRTDGNFQMDMNGNRELFDKSILQLLQDILEFSLLCVEYHEIKIYLIKLGHIQYGRVRRLKVSNHNGKKYSRDLSILRQLATDKIDIGSTTILLTYDRIGMADYTIGIDTFNSSYVFVKNPAAENSPVTGINASRKQFSLNMLEQPSWDLSEVMLVTIGALSQQGADRHPNTMAARILFLVLFLLAVLMYTAYSASVISIMSSTKPVSNSLQGILESSSKMSVALHDIHYYHTQFQIERNPLSQNLHKLELVPEFLSLEEGLEGALEGNIAFSCGRVDAHTYLQNSQHTDESLCGLGEIPILRGMGYQRSFALKHNSPLRRAFDRGLLRLMEHGLIKREWHRYFGKRPASELHCEETSSSTGFVRITLDDVWPAVKMFGVGVIIAILLLPTELLVRQWLVLLEGNNLCENVLRSKMLTPIIK</sequence>
<dbReference type="Gene3D" id="1.10.287.70">
    <property type="match status" value="1"/>
</dbReference>
<evidence type="ECO:0000256" key="3">
    <source>
        <dbReference type="ARBA" id="ARBA00022475"/>
    </source>
</evidence>
<proteinExistence type="evidence at transcript level"/>
<keyword evidence="4 9" id="KW-0812">Transmembrane</keyword>
<comment type="subcellular location">
    <subcellularLocation>
        <location evidence="1">Cell membrane</location>
        <topology evidence="1">Multi-pass membrane protein</topology>
    </subcellularLocation>
</comment>
<keyword evidence="8" id="KW-0325">Glycoprotein</keyword>
<dbReference type="AlphaFoldDB" id="A0A0M3SBL5"/>
<evidence type="ECO:0000256" key="8">
    <source>
        <dbReference type="ARBA" id="ARBA00023180"/>
    </source>
</evidence>
<evidence type="ECO:0000256" key="6">
    <source>
        <dbReference type="ARBA" id="ARBA00023136"/>
    </source>
</evidence>
<evidence type="ECO:0000256" key="2">
    <source>
        <dbReference type="ARBA" id="ARBA00008685"/>
    </source>
</evidence>
<evidence type="ECO:0000256" key="5">
    <source>
        <dbReference type="ARBA" id="ARBA00022989"/>
    </source>
</evidence>
<dbReference type="SUPFAM" id="SSF53850">
    <property type="entry name" value="Periplasmic binding protein-like II"/>
    <property type="match status" value="1"/>
</dbReference>
<evidence type="ECO:0000256" key="1">
    <source>
        <dbReference type="ARBA" id="ARBA00004651"/>
    </source>
</evidence>
<evidence type="ECO:0000256" key="4">
    <source>
        <dbReference type="ARBA" id="ARBA00022692"/>
    </source>
</evidence>
<dbReference type="EMBL" id="KP843200">
    <property type="protein sequence ID" value="ALD51338.1"/>
    <property type="molecule type" value="mRNA"/>
</dbReference>
<keyword evidence="3" id="KW-1003">Cell membrane</keyword>
<dbReference type="PANTHER" id="PTHR42643:SF30">
    <property type="entry name" value="IONOTROPIC RECEPTOR 40A-RELATED"/>
    <property type="match status" value="1"/>
</dbReference>
<dbReference type="GO" id="GO:0050906">
    <property type="term" value="P:detection of stimulus involved in sensory perception"/>
    <property type="evidence" value="ECO:0007669"/>
    <property type="project" value="UniProtKB-ARBA"/>
</dbReference>
<evidence type="ECO:0000259" key="10">
    <source>
        <dbReference type="Pfam" id="PF00060"/>
    </source>
</evidence>
<evidence type="ECO:0000256" key="7">
    <source>
        <dbReference type="ARBA" id="ARBA00023170"/>
    </source>
</evidence>
<dbReference type="Pfam" id="PF00060">
    <property type="entry name" value="Lig_chan"/>
    <property type="match status" value="1"/>
</dbReference>
<feature type="transmembrane region" description="Helical" evidence="9">
    <location>
        <begin position="211"/>
        <end position="235"/>
    </location>
</feature>
<dbReference type="GO" id="GO:0005886">
    <property type="term" value="C:plasma membrane"/>
    <property type="evidence" value="ECO:0007669"/>
    <property type="project" value="UniProtKB-SubCell"/>
</dbReference>
<evidence type="ECO:0000256" key="9">
    <source>
        <dbReference type="SAM" id="Phobius"/>
    </source>
</evidence>
<evidence type="ECO:0000313" key="11">
    <source>
        <dbReference type="EMBL" id="ALD51338.1"/>
    </source>
</evidence>
<feature type="domain" description="Ionotropic glutamate receptor C-terminal" evidence="10">
    <location>
        <begin position="175"/>
        <end position="396"/>
    </location>
</feature>
<reference evidence="11" key="1">
    <citation type="journal article" date="2015" name="Cell. Mol. Life Sci.">
        <title>Identification and functional analysis of olfactory receptor family reveal unusual characteristics of the olfactory system in the migratory locust.</title>
        <authorList>
            <person name="Wang Z."/>
            <person name="Yang P."/>
            <person name="Chen D."/>
            <person name="Jiang F."/>
            <person name="Li Y."/>
            <person name="Wang X."/>
            <person name="Kang L."/>
        </authorList>
    </citation>
    <scope>NUCLEOTIDE SEQUENCE</scope>
</reference>
<name>A0A0M3SBL5_LOCMI</name>
<comment type="similarity">
    <text evidence="2">Belongs to the glutamate-gated ion channel (TC 1.A.10.1) family.</text>
</comment>
<keyword evidence="6 9" id="KW-0472">Membrane</keyword>
<keyword evidence="7 11" id="KW-0675">Receptor</keyword>
<dbReference type="InterPro" id="IPR001320">
    <property type="entry name" value="Iontro_rcpt_C"/>
</dbReference>
<dbReference type="InterPro" id="IPR052192">
    <property type="entry name" value="Insect_Ionotropic_Sensory_Rcpt"/>
</dbReference>
<dbReference type="GO" id="GO:0015276">
    <property type="term" value="F:ligand-gated monoatomic ion channel activity"/>
    <property type="evidence" value="ECO:0007669"/>
    <property type="project" value="InterPro"/>
</dbReference>
<dbReference type="PANTHER" id="PTHR42643">
    <property type="entry name" value="IONOTROPIC RECEPTOR 20A-RELATED"/>
    <property type="match status" value="1"/>
</dbReference>
<reference evidence="11" key="2">
    <citation type="submission" date="2015-02" db="EMBL/GenBank/DDBJ databases">
        <authorList>
            <person name="Torres C."/>
        </authorList>
    </citation>
    <scope>NUCLEOTIDE SEQUENCE</scope>
</reference>
<accession>A0A0M3SBL5</accession>
<organism evidence="11">
    <name type="scientific">Locusta migratoria</name>
    <name type="common">Migratory locust</name>
    <dbReference type="NCBI Taxonomy" id="7004"/>
    <lineage>
        <taxon>Eukaryota</taxon>
        <taxon>Metazoa</taxon>
        <taxon>Ecdysozoa</taxon>
        <taxon>Arthropoda</taxon>
        <taxon>Hexapoda</taxon>
        <taxon>Insecta</taxon>
        <taxon>Pterygota</taxon>
        <taxon>Neoptera</taxon>
        <taxon>Polyneoptera</taxon>
        <taxon>Orthoptera</taxon>
        <taxon>Caelifera</taxon>
        <taxon>Acrididea</taxon>
        <taxon>Acridomorpha</taxon>
        <taxon>Acridoidea</taxon>
        <taxon>Acrididae</taxon>
        <taxon>Oedipodinae</taxon>
        <taxon>Locusta</taxon>
    </lineage>
</organism>